<dbReference type="PANTHER" id="PTHR14605">
    <property type="entry name" value="CHST5 PROTEIN"/>
    <property type="match status" value="1"/>
</dbReference>
<evidence type="ECO:0000256" key="8">
    <source>
        <dbReference type="ARBA" id="ARBA00023136"/>
    </source>
</evidence>
<organism evidence="12 13">
    <name type="scientific">Mesorhabditis spiculigera</name>
    <dbReference type="NCBI Taxonomy" id="96644"/>
    <lineage>
        <taxon>Eukaryota</taxon>
        <taxon>Metazoa</taxon>
        <taxon>Ecdysozoa</taxon>
        <taxon>Nematoda</taxon>
        <taxon>Chromadorea</taxon>
        <taxon>Rhabditida</taxon>
        <taxon>Rhabditina</taxon>
        <taxon>Rhabditomorpha</taxon>
        <taxon>Rhabditoidea</taxon>
        <taxon>Rhabditidae</taxon>
        <taxon>Mesorhabditinae</taxon>
        <taxon>Mesorhabditis</taxon>
    </lineage>
</organism>
<evidence type="ECO:0000313" key="12">
    <source>
        <dbReference type="EMBL" id="CAJ0579908.1"/>
    </source>
</evidence>
<protein>
    <recommendedName>
        <fullName evidence="3">Transmembrane protein 231</fullName>
    </recommendedName>
</protein>
<comment type="function">
    <text evidence="11">Transmembrane component of the tectonic-like complex, a complex localized at the transition zone of primary cilia and acting as a barrier that prevents diffusion of transmembrane proteins between the cilia and plasma membranes. Required for ciliogenesis and sonic hedgehog/SHH signaling.</text>
</comment>
<feature type="non-terminal residue" evidence="12">
    <location>
        <position position="190"/>
    </location>
</feature>
<gene>
    <name evidence="12" type="ORF">MSPICULIGERA_LOCUS18111</name>
</gene>
<keyword evidence="6" id="KW-1133">Transmembrane helix</keyword>
<evidence type="ECO:0000256" key="2">
    <source>
        <dbReference type="ARBA" id="ARBA00009082"/>
    </source>
</evidence>
<keyword evidence="4" id="KW-1003">Cell membrane</keyword>
<dbReference type="PANTHER" id="PTHR14605:SF1">
    <property type="entry name" value="TRANSMEMBRANE PROTEIN 231"/>
    <property type="match status" value="1"/>
</dbReference>
<evidence type="ECO:0000256" key="11">
    <source>
        <dbReference type="ARBA" id="ARBA00024803"/>
    </source>
</evidence>
<keyword evidence="7" id="KW-0969">Cilium</keyword>
<evidence type="ECO:0000313" key="13">
    <source>
        <dbReference type="Proteomes" id="UP001177023"/>
    </source>
</evidence>
<name>A0AA36D508_9BILA</name>
<dbReference type="GO" id="GO:0060271">
    <property type="term" value="P:cilium assembly"/>
    <property type="evidence" value="ECO:0007669"/>
    <property type="project" value="TreeGrafter"/>
</dbReference>
<dbReference type="Proteomes" id="UP001177023">
    <property type="component" value="Unassembled WGS sequence"/>
</dbReference>
<evidence type="ECO:0000256" key="3">
    <source>
        <dbReference type="ARBA" id="ARBA00015087"/>
    </source>
</evidence>
<evidence type="ECO:0000256" key="1">
    <source>
        <dbReference type="ARBA" id="ARBA00004272"/>
    </source>
</evidence>
<comment type="subcellular location">
    <subcellularLocation>
        <location evidence="1">Cell projection</location>
        <location evidence="1">Cilium membrane</location>
        <topology evidence="1">Multi-pass membrane protein</topology>
    </subcellularLocation>
</comment>
<dbReference type="InterPro" id="IPR019306">
    <property type="entry name" value="TMEM231"/>
</dbReference>
<evidence type="ECO:0000256" key="5">
    <source>
        <dbReference type="ARBA" id="ARBA00022692"/>
    </source>
</evidence>
<keyword evidence="5" id="KW-0812">Transmembrane</keyword>
<keyword evidence="9" id="KW-0325">Glycoprotein</keyword>
<reference evidence="12" key="1">
    <citation type="submission" date="2023-06" db="EMBL/GenBank/DDBJ databases">
        <authorList>
            <person name="Delattre M."/>
        </authorList>
    </citation>
    <scope>NUCLEOTIDE SEQUENCE</scope>
    <source>
        <strain evidence="12">AF72</strain>
    </source>
</reference>
<comment type="caution">
    <text evidence="12">The sequence shown here is derived from an EMBL/GenBank/DDBJ whole genome shotgun (WGS) entry which is preliminary data.</text>
</comment>
<dbReference type="GO" id="GO:0060170">
    <property type="term" value="C:ciliary membrane"/>
    <property type="evidence" value="ECO:0007669"/>
    <property type="project" value="UniProtKB-SubCell"/>
</dbReference>
<comment type="similarity">
    <text evidence="2">Belongs to the TMEM231 family.</text>
</comment>
<dbReference type="AlphaFoldDB" id="A0AA36D508"/>
<evidence type="ECO:0000256" key="7">
    <source>
        <dbReference type="ARBA" id="ARBA00023069"/>
    </source>
</evidence>
<evidence type="ECO:0000256" key="6">
    <source>
        <dbReference type="ARBA" id="ARBA00022989"/>
    </source>
</evidence>
<proteinExistence type="inferred from homology"/>
<dbReference type="GO" id="GO:0032880">
    <property type="term" value="P:regulation of protein localization"/>
    <property type="evidence" value="ECO:0007669"/>
    <property type="project" value="TreeGrafter"/>
</dbReference>
<dbReference type="EMBL" id="CATQJA010002657">
    <property type="protein sequence ID" value="CAJ0579908.1"/>
    <property type="molecule type" value="Genomic_DNA"/>
</dbReference>
<keyword evidence="13" id="KW-1185">Reference proteome</keyword>
<evidence type="ECO:0000256" key="10">
    <source>
        <dbReference type="ARBA" id="ARBA00023273"/>
    </source>
</evidence>
<dbReference type="GO" id="GO:0035869">
    <property type="term" value="C:ciliary transition zone"/>
    <property type="evidence" value="ECO:0007669"/>
    <property type="project" value="TreeGrafter"/>
</dbReference>
<keyword evidence="8" id="KW-0472">Membrane</keyword>
<evidence type="ECO:0000256" key="4">
    <source>
        <dbReference type="ARBA" id="ARBA00022475"/>
    </source>
</evidence>
<keyword evidence="10" id="KW-0966">Cell projection</keyword>
<dbReference type="Pfam" id="PF10149">
    <property type="entry name" value="TM231"/>
    <property type="match status" value="1"/>
</dbReference>
<sequence length="190" mass="21665">MELKFEFPLIENFTATSISYVVFFKYELSTSIGYEADVALTGTVDVKSQRGLWEMSGILKSDQLEPLRDGSAQYIFSPQGQFRVSDLSLPNLLERIHSQPLAIDISRSSTSWRPSEHLEIGLSFRVPSQMLVRATTTFELLKWAWVQYLALFLATRYLTQKALEFLYDSGAIDGVVEYSIQADEPQFSRK</sequence>
<accession>A0AA36D508</accession>
<evidence type="ECO:0000256" key="9">
    <source>
        <dbReference type="ARBA" id="ARBA00023180"/>
    </source>
</evidence>